<name>A0ACC9CZJ3_9FIRM</name>
<dbReference type="Proteomes" id="UP000220959">
    <property type="component" value="Unassembled WGS sequence"/>
</dbReference>
<keyword evidence="2" id="KW-1185">Reference proteome</keyword>
<dbReference type="EMBL" id="NMTR01000017">
    <property type="protein sequence ID" value="PDX61227.1"/>
    <property type="molecule type" value="Genomic_DNA"/>
</dbReference>
<sequence>MKFCTECGTKADFDEQKFCKVCGHKFPEAAPAPQPDLPEDDPNDQTISSAPFWSAPSVHSAAPEPAPAPAEAPAEVEAPAAAPEPYETLEEDNGPTISPATSGAKSFHRAASLSPEPAAPVEPAAPAEDATVFTPVEPAAPAEDATVFTPVEPAAPADDATVFTPVDPAAPADDATVFTPVETPAPADDATVFTPVELAAPADDATVFTPVEPAAPAEDATTFTPVEPAAPADDATVFTPVEPAAPVYDTAAYAPNGPAAPAGDETVRAFLPPQDDDYSIGVSAPAAPAADFFAPEAGGGVPPMPPEPVAEAPARKKKSPILLIVLLVVLAALLAVGGFFVWKKLSVSKDVSIGGVSYSIEDTTELAVQDPTDEDWAALCSLPNLTSLTITGSGSTALDENKLTKLTALQKLEQLSADGVTFPDGVSELANLDALDTLALTNCQLTSEQCNGLDGLHGLRKLNLANNQLTDLSFLQGLTGLQELDVSGNQIVDYSPLTALTGLTTLSVDQCQVQVLSTLPALATLTVGGKPIEDTAAYLKEQKETVDLYNSVIGWFESGDYNTLKVVLQQFTNADSLGGAVLSYVNGWLMGSGTEWDAIKSSLPAGAKEVLVDTTGLYYGQVVDGKRSGEGIQLFAGNYSVYNGQWSNDLPNGTGTYRKTAADGTTLEFTGTYADGYENGTMTFKATNSTGSQSGTYTAANGSRTTVRQISDSQYAFVQFDNVYWYDASPDGHGVAVGKIAYQEEQAMEILPEPDPVPAASSSSGSGSGSGGRGSSSGSGSSGGGSSAPAASTPPASSSASSDSGDDSGSWTADDIWNVVQLTKDIIDMFS</sequence>
<reference evidence="1 2" key="1">
    <citation type="journal article" date="2017" name="Front. Microbiol.">
        <title>New Insights into the Diversity of the Genus Faecalibacterium.</title>
        <authorList>
            <person name="Benevides L."/>
            <person name="Burman S."/>
            <person name="Martin R."/>
            <person name="Robert V."/>
            <person name="Thomas M."/>
            <person name="Miquel S."/>
            <person name="Chain F."/>
            <person name="Sokol H."/>
            <person name="Bermudez-Humaran L.G."/>
            <person name="Morrison M."/>
            <person name="Langella P."/>
            <person name="Azevedo V.A."/>
            <person name="Chatel J.M."/>
            <person name="Soares S."/>
        </authorList>
    </citation>
    <scope>NUCLEOTIDE SEQUENCE [LARGE SCALE GENOMIC DNA]</scope>
    <source>
        <strain evidence="2">CNCM I-4541</strain>
    </source>
</reference>
<accession>A0ACC9CZJ3</accession>
<proteinExistence type="predicted"/>
<comment type="caution">
    <text evidence="1">The sequence shown here is derived from an EMBL/GenBank/DDBJ whole genome shotgun (WGS) entry which is preliminary data.</text>
</comment>
<protein>
    <submittedName>
        <fullName evidence="1">Uncharacterized protein</fullName>
    </submittedName>
</protein>
<evidence type="ECO:0000313" key="2">
    <source>
        <dbReference type="Proteomes" id="UP000220959"/>
    </source>
</evidence>
<evidence type="ECO:0000313" key="1">
    <source>
        <dbReference type="EMBL" id="PDX61227.1"/>
    </source>
</evidence>
<organism evidence="1 2">
    <name type="scientific">Faecalibacterium langellae</name>
    <dbReference type="NCBI Taxonomy" id="3435293"/>
    <lineage>
        <taxon>Bacteria</taxon>
        <taxon>Bacillati</taxon>
        <taxon>Bacillota</taxon>
        <taxon>Clostridia</taxon>
        <taxon>Eubacteriales</taxon>
        <taxon>Oscillospiraceae</taxon>
        <taxon>Faecalibacterium</taxon>
    </lineage>
</organism>
<gene>
    <name evidence="1" type="ORF">CGS49_07370</name>
</gene>